<dbReference type="SUPFAM" id="SSF46785">
    <property type="entry name" value="Winged helix' DNA-binding domain"/>
    <property type="match status" value="1"/>
</dbReference>
<keyword evidence="2" id="KW-0805">Transcription regulation</keyword>
<dbReference type="Pfam" id="PF00126">
    <property type="entry name" value="HTH_1"/>
    <property type="match status" value="1"/>
</dbReference>
<accession>E3FLS4</accession>
<keyword evidence="7" id="KW-1185">Reference proteome</keyword>
<feature type="domain" description="HTH lysR-type" evidence="5">
    <location>
        <begin position="21"/>
        <end position="78"/>
    </location>
</feature>
<evidence type="ECO:0000256" key="2">
    <source>
        <dbReference type="ARBA" id="ARBA00023015"/>
    </source>
</evidence>
<keyword evidence="4" id="KW-0804">Transcription</keyword>
<dbReference type="InterPro" id="IPR036390">
    <property type="entry name" value="WH_DNA-bd_sf"/>
</dbReference>
<organism evidence="6 7">
    <name type="scientific">Stigmatella aurantiaca (strain DW4/3-1)</name>
    <dbReference type="NCBI Taxonomy" id="378806"/>
    <lineage>
        <taxon>Bacteria</taxon>
        <taxon>Pseudomonadati</taxon>
        <taxon>Myxococcota</taxon>
        <taxon>Myxococcia</taxon>
        <taxon>Myxococcales</taxon>
        <taxon>Cystobacterineae</taxon>
        <taxon>Archangiaceae</taxon>
        <taxon>Stigmatella</taxon>
    </lineage>
</organism>
<dbReference type="InterPro" id="IPR005119">
    <property type="entry name" value="LysR_subst-bd"/>
</dbReference>
<dbReference type="Gene3D" id="3.40.190.290">
    <property type="match status" value="1"/>
</dbReference>
<reference evidence="6 7" key="1">
    <citation type="journal article" date="2011" name="Mol. Biol. Evol.">
        <title>Comparative genomic analysis of fruiting body formation in Myxococcales.</title>
        <authorList>
            <person name="Huntley S."/>
            <person name="Hamann N."/>
            <person name="Wegener-Feldbrugge S."/>
            <person name="Treuner-Lange A."/>
            <person name="Kube M."/>
            <person name="Reinhardt R."/>
            <person name="Klages S."/>
            <person name="Muller R."/>
            <person name="Ronning C.M."/>
            <person name="Nierman W.C."/>
            <person name="Sogaard-Andersen L."/>
        </authorList>
    </citation>
    <scope>NUCLEOTIDE SEQUENCE [LARGE SCALE GENOMIC DNA]</scope>
    <source>
        <strain evidence="6 7">DW4/3-1</strain>
    </source>
</reference>
<evidence type="ECO:0000313" key="6">
    <source>
        <dbReference type="EMBL" id="ADO75523.1"/>
    </source>
</evidence>
<sequence length="313" mass="34439">MGRAGRSVPWVEQLPGLRTIMDLNELLVFAKVVQAGSFTLAARGLRMPKSTVSRKVSELEERVGAQLLQRTTRKLRLTEVGQAYYEHCARIVAEAEQAELAVTRMQSAPHGLLRVTAPLAFNFMGSILAAFLTRYPEVQIEMVCTDRTVDLVEEGFDLAVRAGRLPDSSSLIARRLGSIERGVMASPRYIQERGAPKSPKELAAHDCLLFGVGTGGNVWSLVSGNRSAEVSIRARLTVNEPDMLRAVTLAGFGIALLPNSLYAEDIATGRMQRILPEWSSPGASVHALYPVTRHHSPKVMAFVDFLREHWPNP</sequence>
<dbReference type="STRING" id="378806.STAUR_7768"/>
<dbReference type="AlphaFoldDB" id="E3FLS4"/>
<comment type="similarity">
    <text evidence="1">Belongs to the LysR transcriptional regulatory family.</text>
</comment>
<dbReference type="eggNOG" id="COG0583">
    <property type="taxonomic scope" value="Bacteria"/>
</dbReference>
<gene>
    <name evidence="6" type="ordered locus">STAUR_7768</name>
</gene>
<dbReference type="EMBL" id="CP002271">
    <property type="protein sequence ID" value="ADO75523.1"/>
    <property type="molecule type" value="Genomic_DNA"/>
</dbReference>
<protein>
    <submittedName>
        <fullName evidence="6">Transcriptional regulator, LysR domain protein</fullName>
    </submittedName>
</protein>
<dbReference type="Pfam" id="PF03466">
    <property type="entry name" value="LysR_substrate"/>
    <property type="match status" value="1"/>
</dbReference>
<dbReference type="InterPro" id="IPR058163">
    <property type="entry name" value="LysR-type_TF_proteobact-type"/>
</dbReference>
<evidence type="ECO:0000313" key="7">
    <source>
        <dbReference type="Proteomes" id="UP000001351"/>
    </source>
</evidence>
<dbReference type="CDD" id="cd08422">
    <property type="entry name" value="PBP2_CrgA_like"/>
    <property type="match status" value="1"/>
</dbReference>
<dbReference type="GO" id="GO:0006351">
    <property type="term" value="P:DNA-templated transcription"/>
    <property type="evidence" value="ECO:0007669"/>
    <property type="project" value="TreeGrafter"/>
</dbReference>
<name>E3FLS4_STIAD</name>
<dbReference type="PROSITE" id="PS50931">
    <property type="entry name" value="HTH_LYSR"/>
    <property type="match status" value="1"/>
</dbReference>
<dbReference type="InterPro" id="IPR000847">
    <property type="entry name" value="LysR_HTH_N"/>
</dbReference>
<dbReference type="SUPFAM" id="SSF53850">
    <property type="entry name" value="Periplasmic binding protein-like II"/>
    <property type="match status" value="1"/>
</dbReference>
<dbReference type="Proteomes" id="UP000001351">
    <property type="component" value="Chromosome"/>
</dbReference>
<dbReference type="FunFam" id="1.10.10.10:FF:000001">
    <property type="entry name" value="LysR family transcriptional regulator"/>
    <property type="match status" value="1"/>
</dbReference>
<dbReference type="KEGG" id="sur:STAUR_7768"/>
<dbReference type="PANTHER" id="PTHR30537:SF5">
    <property type="entry name" value="HTH-TYPE TRANSCRIPTIONAL ACTIVATOR TTDR-RELATED"/>
    <property type="match status" value="1"/>
</dbReference>
<proteinExistence type="inferred from homology"/>
<evidence type="ECO:0000256" key="3">
    <source>
        <dbReference type="ARBA" id="ARBA00023125"/>
    </source>
</evidence>
<dbReference type="HOGENOM" id="CLU_039613_16_2_7"/>
<dbReference type="Gene3D" id="1.10.10.10">
    <property type="entry name" value="Winged helix-like DNA-binding domain superfamily/Winged helix DNA-binding domain"/>
    <property type="match status" value="1"/>
</dbReference>
<dbReference type="GO" id="GO:0003700">
    <property type="term" value="F:DNA-binding transcription factor activity"/>
    <property type="evidence" value="ECO:0007669"/>
    <property type="project" value="InterPro"/>
</dbReference>
<evidence type="ECO:0000259" key="5">
    <source>
        <dbReference type="PROSITE" id="PS50931"/>
    </source>
</evidence>
<keyword evidence="3" id="KW-0238">DNA-binding</keyword>
<evidence type="ECO:0000256" key="1">
    <source>
        <dbReference type="ARBA" id="ARBA00009437"/>
    </source>
</evidence>
<dbReference type="PANTHER" id="PTHR30537">
    <property type="entry name" value="HTH-TYPE TRANSCRIPTIONAL REGULATOR"/>
    <property type="match status" value="1"/>
</dbReference>
<dbReference type="InterPro" id="IPR036388">
    <property type="entry name" value="WH-like_DNA-bd_sf"/>
</dbReference>
<evidence type="ECO:0000256" key="4">
    <source>
        <dbReference type="ARBA" id="ARBA00023163"/>
    </source>
</evidence>
<dbReference type="GO" id="GO:0043565">
    <property type="term" value="F:sequence-specific DNA binding"/>
    <property type="evidence" value="ECO:0007669"/>
    <property type="project" value="TreeGrafter"/>
</dbReference>